<dbReference type="OrthoDB" id="2194416at2759"/>
<protein>
    <submittedName>
        <fullName evidence="1">Uncharacterized protein</fullName>
    </submittedName>
</protein>
<dbReference type="AlphaFoldDB" id="A0A9P6KXR1"/>
<proteinExistence type="predicted"/>
<evidence type="ECO:0000313" key="2">
    <source>
        <dbReference type="Proteomes" id="UP000740883"/>
    </source>
</evidence>
<organism evidence="1 2">
    <name type="scientific">Nosema granulosis</name>
    <dbReference type="NCBI Taxonomy" id="83296"/>
    <lineage>
        <taxon>Eukaryota</taxon>
        <taxon>Fungi</taxon>
        <taxon>Fungi incertae sedis</taxon>
        <taxon>Microsporidia</taxon>
        <taxon>Nosematidae</taxon>
        <taxon>Nosema</taxon>
    </lineage>
</organism>
<dbReference type="Proteomes" id="UP000740883">
    <property type="component" value="Unassembled WGS sequence"/>
</dbReference>
<sequence>MAKKYGFTRSTKVRTHSVQEVMTNDNAEIRVDMRVATDAKIAHNKPDIIIVNKKRKEIIIIEVGITNLDLLSVVENEKLSKYDLLANELGLIHKCRTKIIPCVMTNFHKKYLKELDVQPHLEAYIQSVVLKKTLESISLDRRRRFDMEDVKEKDLDEAVNSLVDLSRRVFPTDVSLYDE</sequence>
<gene>
    <name evidence="1" type="ORF">NGRA_2891</name>
</gene>
<keyword evidence="2" id="KW-1185">Reference proteome</keyword>
<comment type="caution">
    <text evidence="1">The sequence shown here is derived from an EMBL/GenBank/DDBJ whole genome shotgun (WGS) entry which is preliminary data.</text>
</comment>
<name>A0A9P6KXR1_9MICR</name>
<dbReference type="EMBL" id="SBJO01000441">
    <property type="protein sequence ID" value="KAF9761033.1"/>
    <property type="molecule type" value="Genomic_DNA"/>
</dbReference>
<reference evidence="1 2" key="1">
    <citation type="journal article" date="2020" name="Genome Biol. Evol.">
        <title>Comparative genomics of strictly vertically transmitted, feminizing microsporidia endosymbionts of amphipod crustaceans.</title>
        <authorList>
            <person name="Cormier A."/>
            <person name="Chebbi M.A."/>
            <person name="Giraud I."/>
            <person name="Wattier R."/>
            <person name="Teixeira M."/>
            <person name="Gilbert C."/>
            <person name="Rigaud T."/>
            <person name="Cordaux R."/>
        </authorList>
    </citation>
    <scope>NUCLEOTIDE SEQUENCE [LARGE SCALE GENOMIC DNA]</scope>
    <source>
        <strain evidence="1 2">Ou3-Ou53</strain>
    </source>
</reference>
<evidence type="ECO:0000313" key="1">
    <source>
        <dbReference type="EMBL" id="KAF9761033.1"/>
    </source>
</evidence>
<accession>A0A9P6KXR1</accession>